<evidence type="ECO:0000313" key="4">
    <source>
        <dbReference type="Proteomes" id="UP001642482"/>
    </source>
</evidence>
<proteinExistence type="predicted"/>
<dbReference type="SUPFAM" id="SSF51735">
    <property type="entry name" value="NAD(P)-binding Rossmann-fold domains"/>
    <property type="match status" value="1"/>
</dbReference>
<dbReference type="InterPro" id="IPR011032">
    <property type="entry name" value="GroES-like_sf"/>
</dbReference>
<dbReference type="InterPro" id="IPR020843">
    <property type="entry name" value="ER"/>
</dbReference>
<evidence type="ECO:0000259" key="2">
    <source>
        <dbReference type="SMART" id="SM00829"/>
    </source>
</evidence>
<gene>
    <name evidence="3" type="ORF">SEUCBS140593_004646</name>
</gene>
<dbReference type="InterPro" id="IPR013149">
    <property type="entry name" value="ADH-like_C"/>
</dbReference>
<dbReference type="SMART" id="SM00829">
    <property type="entry name" value="PKS_ER"/>
    <property type="match status" value="1"/>
</dbReference>
<evidence type="ECO:0000313" key="3">
    <source>
        <dbReference type="EMBL" id="CAK7221677.1"/>
    </source>
</evidence>
<dbReference type="PANTHER" id="PTHR11695:SF294">
    <property type="entry name" value="RETICULON-4-INTERACTING PROTEIN 1, MITOCHONDRIAL"/>
    <property type="match status" value="1"/>
</dbReference>
<protein>
    <recommendedName>
        <fullName evidence="2">Enoyl reductase (ER) domain-containing protein</fullName>
    </recommendedName>
</protein>
<keyword evidence="4" id="KW-1185">Reference proteome</keyword>
<name>A0ABP0BPU8_9PEZI</name>
<dbReference type="InterPro" id="IPR050700">
    <property type="entry name" value="YIM1/Zinc_Alcohol_DH_Fams"/>
</dbReference>
<comment type="caution">
    <text evidence="3">The sequence shown here is derived from an EMBL/GenBank/DDBJ whole genome shotgun (WGS) entry which is preliminary data.</text>
</comment>
<reference evidence="3 4" key="1">
    <citation type="submission" date="2024-01" db="EMBL/GenBank/DDBJ databases">
        <authorList>
            <person name="Allen C."/>
            <person name="Tagirdzhanova G."/>
        </authorList>
    </citation>
    <scope>NUCLEOTIDE SEQUENCE [LARGE SCALE GENOMIC DNA]</scope>
</reference>
<evidence type="ECO:0000256" key="1">
    <source>
        <dbReference type="SAM" id="MobiDB-lite"/>
    </source>
</evidence>
<accession>A0ABP0BPU8</accession>
<organism evidence="3 4">
    <name type="scientific">Sporothrix eucalyptigena</name>
    <dbReference type="NCBI Taxonomy" id="1812306"/>
    <lineage>
        <taxon>Eukaryota</taxon>
        <taxon>Fungi</taxon>
        <taxon>Dikarya</taxon>
        <taxon>Ascomycota</taxon>
        <taxon>Pezizomycotina</taxon>
        <taxon>Sordariomycetes</taxon>
        <taxon>Sordariomycetidae</taxon>
        <taxon>Ophiostomatales</taxon>
        <taxon>Ophiostomataceae</taxon>
        <taxon>Sporothrix</taxon>
    </lineage>
</organism>
<dbReference type="Gene3D" id="3.90.180.10">
    <property type="entry name" value="Medium-chain alcohol dehydrogenases, catalytic domain"/>
    <property type="match status" value="1"/>
</dbReference>
<dbReference type="Pfam" id="PF00107">
    <property type="entry name" value="ADH_zinc_N"/>
    <property type="match status" value="1"/>
</dbReference>
<feature type="region of interest" description="Disordered" evidence="1">
    <location>
        <begin position="1"/>
        <end position="41"/>
    </location>
</feature>
<dbReference type="SUPFAM" id="SSF50129">
    <property type="entry name" value="GroES-like"/>
    <property type="match status" value="1"/>
</dbReference>
<feature type="domain" description="Enoyl reductase (ER)" evidence="2">
    <location>
        <begin position="25"/>
        <end position="350"/>
    </location>
</feature>
<dbReference type="InterPro" id="IPR036291">
    <property type="entry name" value="NAD(P)-bd_dom_sf"/>
</dbReference>
<dbReference type="CDD" id="cd08267">
    <property type="entry name" value="MDR1"/>
    <property type="match status" value="1"/>
</dbReference>
<dbReference type="EMBL" id="CAWUHD010000041">
    <property type="protein sequence ID" value="CAK7221677.1"/>
    <property type="molecule type" value="Genomic_DNA"/>
</dbReference>
<sequence>MSAPAQSLPPTMRAWARSRRGPPRSTMKLADLPTPSDPTGTTSPDVLIRVSHVALQFNSEFFLSVLPSIPFVGSNTYIPELEFSGEIVGAGNSAPLEVRDKGTRVVAFQTIPGMVLGYGVLAEYVRLPGAQVAPLPESVDYAQASGVIGAGCTALKLLRKSGLQSGQRVLVNGASGSVGSVLVQLAKLKGAYVVGVASGPNEAMVRGLGADEFVDYRAHPGSLPQFLKETYGGTPFDFFMDCVGTQDLFEGSPGYVKTGGAVLNIGAVEGIVTTVLNLLSNLFLPIWLGGVPRRYIFFSSPPLRDDAMYLAQLLGEGKLKVPVDSVFDMKDLLASYERVGTKRARGKVVIKVRSDQY</sequence>
<dbReference type="PANTHER" id="PTHR11695">
    <property type="entry name" value="ALCOHOL DEHYDROGENASE RELATED"/>
    <property type="match status" value="1"/>
</dbReference>
<dbReference type="Proteomes" id="UP001642482">
    <property type="component" value="Unassembled WGS sequence"/>
</dbReference>
<dbReference type="Gene3D" id="3.40.50.720">
    <property type="entry name" value="NAD(P)-binding Rossmann-like Domain"/>
    <property type="match status" value="1"/>
</dbReference>